<dbReference type="PIRSF" id="PIRSF035875">
    <property type="entry name" value="RNase_BN"/>
    <property type="match status" value="1"/>
</dbReference>
<evidence type="ECO:0000313" key="8">
    <source>
        <dbReference type="Proteomes" id="UP000033671"/>
    </source>
</evidence>
<dbReference type="InterPro" id="IPR017039">
    <property type="entry name" value="Virul_fac_BrkB"/>
</dbReference>
<name>A0A0F3P9T3_ORITS</name>
<feature type="transmembrane region" description="Helical" evidence="6">
    <location>
        <begin position="237"/>
        <end position="262"/>
    </location>
</feature>
<feature type="transmembrane region" description="Helical" evidence="6">
    <location>
        <begin position="207"/>
        <end position="225"/>
    </location>
</feature>
<keyword evidence="2" id="KW-1003">Cell membrane</keyword>
<feature type="transmembrane region" description="Helical" evidence="6">
    <location>
        <begin position="130"/>
        <end position="156"/>
    </location>
</feature>
<gene>
    <name evidence="7" type="primary">yihY</name>
    <name evidence="7" type="ORF">OTSTA716_0656</name>
</gene>
<comment type="subcellular location">
    <subcellularLocation>
        <location evidence="1">Cell membrane</location>
        <topology evidence="1">Multi-pass membrane protein</topology>
    </subcellularLocation>
</comment>
<comment type="caution">
    <text evidence="7">The sequence shown here is derived from an EMBL/GenBank/DDBJ whole genome shotgun (WGS) entry which is preliminary data.</text>
</comment>
<dbReference type="GO" id="GO:0005886">
    <property type="term" value="C:plasma membrane"/>
    <property type="evidence" value="ECO:0007669"/>
    <property type="project" value="UniProtKB-SubCell"/>
</dbReference>
<sequence length="281" mass="32243">MIWRYIRCLAQAIFKTIEHDGIEHAGYMAFMILLSIFPFVMFFLASSSFLGVSELGKNGIAILLSNLPANVAETIVPRIHEILENPPQSLLTLAILGTIWTSSSFVEGIRTILNRVHQVNSPPPYWLRRLLSITQFLITSIIIFLTIVLFVFTPIILRKIPTTIVFTKTLSPIWILLRYTFIVLTLFFTVSTIYYFVPNTNLKFREVIPGAIITVMLWIFSGTMLSKSTAYYSQLNLIYGSLGSIIITLLFFHIIAIIFIYGAEFNHQLLKKNGKKYWRKY</sequence>
<dbReference type="AlphaFoldDB" id="A0A0F3P9T3"/>
<protein>
    <submittedName>
        <fullName evidence="7">YihY family inner membrane domain protein</fullName>
    </submittedName>
</protein>
<evidence type="ECO:0000313" key="7">
    <source>
        <dbReference type="EMBL" id="KJV76702.1"/>
    </source>
</evidence>
<evidence type="ECO:0000256" key="2">
    <source>
        <dbReference type="ARBA" id="ARBA00022475"/>
    </source>
</evidence>
<evidence type="ECO:0000256" key="4">
    <source>
        <dbReference type="ARBA" id="ARBA00022989"/>
    </source>
</evidence>
<dbReference type="NCBIfam" id="TIGR00765">
    <property type="entry name" value="yihY_not_rbn"/>
    <property type="match status" value="1"/>
</dbReference>
<evidence type="ECO:0000256" key="6">
    <source>
        <dbReference type="SAM" id="Phobius"/>
    </source>
</evidence>
<keyword evidence="4 6" id="KW-1133">Transmembrane helix</keyword>
<evidence type="ECO:0000256" key="3">
    <source>
        <dbReference type="ARBA" id="ARBA00022692"/>
    </source>
</evidence>
<dbReference type="PANTHER" id="PTHR30213">
    <property type="entry name" value="INNER MEMBRANE PROTEIN YHJD"/>
    <property type="match status" value="1"/>
</dbReference>
<evidence type="ECO:0000256" key="5">
    <source>
        <dbReference type="ARBA" id="ARBA00023136"/>
    </source>
</evidence>
<dbReference type="EMBL" id="LAOA01000016">
    <property type="protein sequence ID" value="KJV76702.1"/>
    <property type="molecule type" value="Genomic_DNA"/>
</dbReference>
<evidence type="ECO:0000256" key="1">
    <source>
        <dbReference type="ARBA" id="ARBA00004651"/>
    </source>
</evidence>
<dbReference type="PATRIC" id="fig|1359175.3.peg.859"/>
<dbReference type="RefSeq" id="WP_045916855.1">
    <property type="nucleotide sequence ID" value="NZ_LAOA01000016.1"/>
</dbReference>
<feature type="transmembrane region" description="Helical" evidence="6">
    <location>
        <begin position="25"/>
        <end position="45"/>
    </location>
</feature>
<dbReference type="PANTHER" id="PTHR30213:SF0">
    <property type="entry name" value="UPF0761 MEMBRANE PROTEIN YIHY"/>
    <property type="match status" value="1"/>
</dbReference>
<accession>A0A0F3P9T3</accession>
<feature type="transmembrane region" description="Helical" evidence="6">
    <location>
        <begin position="176"/>
        <end position="195"/>
    </location>
</feature>
<keyword evidence="3 6" id="KW-0812">Transmembrane</keyword>
<proteinExistence type="predicted"/>
<organism evidence="7 8">
    <name type="scientific">Orientia tsutsugamushi str. TA716</name>
    <dbReference type="NCBI Taxonomy" id="1359175"/>
    <lineage>
        <taxon>Bacteria</taxon>
        <taxon>Pseudomonadati</taxon>
        <taxon>Pseudomonadota</taxon>
        <taxon>Alphaproteobacteria</taxon>
        <taxon>Rickettsiales</taxon>
        <taxon>Rickettsiaceae</taxon>
        <taxon>Rickettsieae</taxon>
        <taxon>Orientia</taxon>
    </lineage>
</organism>
<reference evidence="7 8" key="1">
    <citation type="submission" date="2015-01" db="EMBL/GenBank/DDBJ databases">
        <title>Genome Sequencing of Rickettsiales.</title>
        <authorList>
            <person name="Daugherty S.C."/>
            <person name="Su Q."/>
            <person name="Abolude K."/>
            <person name="Beier-Sexton M."/>
            <person name="Carlyon J.A."/>
            <person name="Carter R."/>
            <person name="Day N.P."/>
            <person name="Dumler S.J."/>
            <person name="Dyachenko V."/>
            <person name="Godinez A."/>
            <person name="Kurtti T.J."/>
            <person name="Lichay M."/>
            <person name="Mullins K.E."/>
            <person name="Ott S."/>
            <person name="Pappas-Brown V."/>
            <person name="Paris D.H."/>
            <person name="Patel P."/>
            <person name="Richards A.L."/>
            <person name="Sadzewicz L."/>
            <person name="Sears K."/>
            <person name="Seidman D."/>
            <person name="Sengamalay N."/>
            <person name="Stenos J."/>
            <person name="Tallon L.J."/>
            <person name="Vincent G."/>
            <person name="Fraser C.M."/>
            <person name="Munderloh U."/>
            <person name="Dunning-Hotopp J.C."/>
        </authorList>
    </citation>
    <scope>NUCLEOTIDE SEQUENCE [LARGE SCALE GENOMIC DNA]</scope>
    <source>
        <strain evidence="7 8">TA716</strain>
    </source>
</reference>
<dbReference type="Pfam" id="PF03631">
    <property type="entry name" value="Virul_fac_BrkB"/>
    <property type="match status" value="1"/>
</dbReference>
<dbReference type="Proteomes" id="UP000033671">
    <property type="component" value="Unassembled WGS sequence"/>
</dbReference>
<keyword evidence="5 6" id="KW-0472">Membrane</keyword>